<comment type="caution">
    <text evidence="1">The sequence shown here is derived from an EMBL/GenBank/DDBJ whole genome shotgun (WGS) entry which is preliminary data.</text>
</comment>
<dbReference type="AlphaFoldDB" id="A0A645GI43"/>
<dbReference type="EMBL" id="VSSQ01076173">
    <property type="protein sequence ID" value="MPN26598.1"/>
    <property type="molecule type" value="Genomic_DNA"/>
</dbReference>
<protein>
    <submittedName>
        <fullName evidence="1">Uncharacterized protein</fullName>
    </submittedName>
</protein>
<evidence type="ECO:0000313" key="1">
    <source>
        <dbReference type="EMBL" id="MPN26598.1"/>
    </source>
</evidence>
<organism evidence="1">
    <name type="scientific">bioreactor metagenome</name>
    <dbReference type="NCBI Taxonomy" id="1076179"/>
    <lineage>
        <taxon>unclassified sequences</taxon>
        <taxon>metagenomes</taxon>
        <taxon>ecological metagenomes</taxon>
    </lineage>
</organism>
<proteinExistence type="predicted"/>
<name>A0A645GI43_9ZZZZ</name>
<accession>A0A645GI43</accession>
<sequence length="154" mass="16478">MRVFLRLPVLVAEDLGGEQADDAGNTVAIQRQPLEVEIARLLEVHLHAVDDFQQLLLGQVDARSDILQRLSDGVLRIAFADAFDFLAPPGELGRGQRDVVAFVDHVVDLAAEGVERHDGLTALRGQEQEAVIEGRAAGGALFLAVLVGSHGATL</sequence>
<reference evidence="1" key="1">
    <citation type="submission" date="2019-08" db="EMBL/GenBank/DDBJ databases">
        <authorList>
            <person name="Kucharzyk K."/>
            <person name="Murdoch R.W."/>
            <person name="Higgins S."/>
            <person name="Loffler F."/>
        </authorList>
    </citation>
    <scope>NUCLEOTIDE SEQUENCE</scope>
</reference>
<gene>
    <name evidence="1" type="ORF">SDC9_174023</name>
</gene>